<gene>
    <name evidence="5" type="ORF">A8C75_06670</name>
</gene>
<feature type="domain" description="HTH gntR-type" evidence="4">
    <location>
        <begin position="21"/>
        <end position="89"/>
    </location>
</feature>
<dbReference type="SUPFAM" id="SSF46785">
    <property type="entry name" value="Winged helix' DNA-binding domain"/>
    <property type="match status" value="1"/>
</dbReference>
<keyword evidence="1" id="KW-0805">Transcription regulation</keyword>
<organism evidence="5 6">
    <name type="scientific">Marinobacterium aestuarii</name>
    <dbReference type="NCBI Taxonomy" id="1821621"/>
    <lineage>
        <taxon>Bacteria</taxon>
        <taxon>Pseudomonadati</taxon>
        <taxon>Pseudomonadota</taxon>
        <taxon>Gammaproteobacteria</taxon>
        <taxon>Oceanospirillales</taxon>
        <taxon>Oceanospirillaceae</taxon>
        <taxon>Marinobacterium</taxon>
    </lineage>
</organism>
<keyword evidence="2" id="KW-0238">DNA-binding</keyword>
<dbReference type="PROSITE" id="PS50949">
    <property type="entry name" value="HTH_GNTR"/>
    <property type="match status" value="1"/>
</dbReference>
<dbReference type="Pfam" id="PF00392">
    <property type="entry name" value="GntR"/>
    <property type="match status" value="1"/>
</dbReference>
<dbReference type="AlphaFoldDB" id="A0A1A9EWH5"/>
<dbReference type="SUPFAM" id="SSF48008">
    <property type="entry name" value="GntR ligand-binding domain-like"/>
    <property type="match status" value="1"/>
</dbReference>
<keyword evidence="3" id="KW-0804">Transcription</keyword>
<keyword evidence="6" id="KW-1185">Reference proteome</keyword>
<dbReference type="InterPro" id="IPR011711">
    <property type="entry name" value="GntR_C"/>
</dbReference>
<dbReference type="PANTHER" id="PTHR43537">
    <property type="entry name" value="TRANSCRIPTIONAL REGULATOR, GNTR FAMILY"/>
    <property type="match status" value="1"/>
</dbReference>
<dbReference type="Gene3D" id="1.20.120.530">
    <property type="entry name" value="GntR ligand-binding domain-like"/>
    <property type="match status" value="1"/>
</dbReference>
<accession>A0A1A9EWH5</accession>
<evidence type="ECO:0000313" key="5">
    <source>
        <dbReference type="EMBL" id="ANG62207.1"/>
    </source>
</evidence>
<dbReference type="EMBL" id="CP015839">
    <property type="protein sequence ID" value="ANG62207.1"/>
    <property type="molecule type" value="Genomic_DNA"/>
</dbReference>
<reference evidence="5 6" key="2">
    <citation type="journal article" date="2018" name="Int. J. Syst. Evol. Microbiol.">
        <title>Marinobacterium aestuarii sp. nov., a benzene-degrading marine bacterium isolated from estuary sediment.</title>
        <authorList>
            <person name="Bae S.S."/>
            <person name="Jung J."/>
            <person name="Chung D."/>
            <person name="Baek K."/>
        </authorList>
    </citation>
    <scope>NUCLEOTIDE SEQUENCE [LARGE SCALE GENOMIC DNA]</scope>
    <source>
        <strain evidence="5 6">ST58-10</strain>
    </source>
</reference>
<dbReference type="InterPro" id="IPR036388">
    <property type="entry name" value="WH-like_DNA-bd_sf"/>
</dbReference>
<dbReference type="Gene3D" id="1.10.10.10">
    <property type="entry name" value="Winged helix-like DNA-binding domain superfamily/Winged helix DNA-binding domain"/>
    <property type="match status" value="1"/>
</dbReference>
<dbReference type="InterPro" id="IPR008920">
    <property type="entry name" value="TF_FadR/GntR_C"/>
</dbReference>
<protein>
    <submittedName>
        <fullName evidence="5">GntR family transcriptional regulator</fullName>
    </submittedName>
</protein>
<name>A0A1A9EWH5_9GAMM</name>
<evidence type="ECO:0000256" key="1">
    <source>
        <dbReference type="ARBA" id="ARBA00023015"/>
    </source>
</evidence>
<sequence>MNDVQRDSWARLGPLALQEGATAQSLVYATLRHALISGYFRPGEEISLRKVAAVLETSVTPVREALRRLEGDGGLETFGGNRVLRVPILTDAELIDIRDIRVNLEGFAAAQAINRIGPSQMRVISNAFNLMQSATETGDVDMYLENNWRFHSLIYRAADRPILMNQIKGLWLRVGPLIRIAVAAPMHFDQSMASHCAALQALRDGDPEALQQAIIRDITEAASDLQKTLRIWEAQTEQHSRRGGRNSK</sequence>
<dbReference type="GO" id="GO:0003677">
    <property type="term" value="F:DNA binding"/>
    <property type="evidence" value="ECO:0007669"/>
    <property type="project" value="UniProtKB-KW"/>
</dbReference>
<evidence type="ECO:0000313" key="6">
    <source>
        <dbReference type="Proteomes" id="UP000078070"/>
    </source>
</evidence>
<dbReference type="Pfam" id="PF07729">
    <property type="entry name" value="FCD"/>
    <property type="match status" value="1"/>
</dbReference>
<dbReference type="STRING" id="1821621.A8C75_06670"/>
<evidence type="ECO:0000256" key="2">
    <source>
        <dbReference type="ARBA" id="ARBA00023125"/>
    </source>
</evidence>
<dbReference type="RefSeq" id="WP_067379764.1">
    <property type="nucleotide sequence ID" value="NZ_CP015839.1"/>
</dbReference>
<dbReference type="PANTHER" id="PTHR43537:SF39">
    <property type="entry name" value="HTH-TYPE TRANSCRIPTIONAL REGULATOR MCBR"/>
    <property type="match status" value="1"/>
</dbReference>
<dbReference type="KEGG" id="mars:A8C75_06670"/>
<dbReference type="OrthoDB" id="9799812at2"/>
<evidence type="ECO:0000256" key="3">
    <source>
        <dbReference type="ARBA" id="ARBA00023163"/>
    </source>
</evidence>
<dbReference type="Proteomes" id="UP000078070">
    <property type="component" value="Chromosome"/>
</dbReference>
<reference evidence="6" key="1">
    <citation type="submission" date="2016-05" db="EMBL/GenBank/DDBJ databases">
        <authorList>
            <person name="Baek K."/>
            <person name="Yang S.-J."/>
        </authorList>
    </citation>
    <scope>NUCLEOTIDE SEQUENCE [LARGE SCALE GENOMIC DNA]</scope>
    <source>
        <strain evidence="6">ST58-10</strain>
    </source>
</reference>
<dbReference type="SMART" id="SM00895">
    <property type="entry name" value="FCD"/>
    <property type="match status" value="1"/>
</dbReference>
<dbReference type="InterPro" id="IPR036390">
    <property type="entry name" value="WH_DNA-bd_sf"/>
</dbReference>
<proteinExistence type="predicted"/>
<dbReference type="InterPro" id="IPR000524">
    <property type="entry name" value="Tscrpt_reg_HTH_GntR"/>
</dbReference>
<dbReference type="SMART" id="SM00345">
    <property type="entry name" value="HTH_GNTR"/>
    <property type="match status" value="1"/>
</dbReference>
<evidence type="ECO:0000259" key="4">
    <source>
        <dbReference type="PROSITE" id="PS50949"/>
    </source>
</evidence>
<dbReference type="GO" id="GO:0003700">
    <property type="term" value="F:DNA-binding transcription factor activity"/>
    <property type="evidence" value="ECO:0007669"/>
    <property type="project" value="InterPro"/>
</dbReference>